<keyword evidence="4" id="KW-0479">Metal-binding</keyword>
<keyword evidence="2 4" id="KW-0547">Nucleotide-binding</keyword>
<accession>A0A7J7KF39</accession>
<evidence type="ECO:0000313" key="7">
    <source>
        <dbReference type="EMBL" id="KAF6036491.1"/>
    </source>
</evidence>
<keyword evidence="4" id="KW-0378">Hydrolase</keyword>
<dbReference type="Proteomes" id="UP000593567">
    <property type="component" value="Unassembled WGS sequence"/>
</dbReference>
<evidence type="ECO:0000313" key="8">
    <source>
        <dbReference type="Proteomes" id="UP000593567"/>
    </source>
</evidence>
<dbReference type="AlphaFoldDB" id="A0A7J7KF39"/>
<evidence type="ECO:0000256" key="4">
    <source>
        <dbReference type="RuleBase" id="RU367045"/>
    </source>
</evidence>
<feature type="transmembrane region" description="Helical" evidence="5">
    <location>
        <begin position="207"/>
        <end position="226"/>
    </location>
</feature>
<proteinExistence type="inferred from homology"/>
<dbReference type="EMBL" id="VXIV02000713">
    <property type="protein sequence ID" value="KAF6036491.1"/>
    <property type="molecule type" value="Genomic_DNA"/>
</dbReference>
<comment type="cofactor">
    <cofactor evidence="4">
        <name>Mg(2+)</name>
        <dbReference type="ChEBI" id="CHEBI:18420"/>
    </cofactor>
    <text evidence="4">Binds 1 Mg(2+) ion per subunit.</text>
</comment>
<comment type="caution">
    <text evidence="7">The sequence shown here is derived from an EMBL/GenBank/DDBJ whole genome shotgun (WGS) entry which is preliminary data.</text>
</comment>
<organism evidence="7 8">
    <name type="scientific">Bugula neritina</name>
    <name type="common">Brown bryozoan</name>
    <name type="synonym">Sertularia neritina</name>
    <dbReference type="NCBI Taxonomy" id="10212"/>
    <lineage>
        <taxon>Eukaryota</taxon>
        <taxon>Metazoa</taxon>
        <taxon>Spiralia</taxon>
        <taxon>Lophotrochozoa</taxon>
        <taxon>Bryozoa</taxon>
        <taxon>Gymnolaemata</taxon>
        <taxon>Cheilostomatida</taxon>
        <taxon>Flustrina</taxon>
        <taxon>Buguloidea</taxon>
        <taxon>Bugulidae</taxon>
        <taxon>Bugula</taxon>
    </lineage>
</organism>
<keyword evidence="5" id="KW-0812">Transmembrane</keyword>
<keyword evidence="4" id="KW-0931">ER-Golgi transport</keyword>
<dbReference type="InterPro" id="IPR039812">
    <property type="entry name" value="Vesicle-fus_ATPase"/>
</dbReference>
<keyword evidence="4" id="KW-0460">Magnesium</keyword>
<feature type="domain" description="NSF AAA+ ATPase lid" evidence="6">
    <location>
        <begin position="136"/>
        <end position="202"/>
    </location>
</feature>
<protein>
    <recommendedName>
        <fullName evidence="4">Vesicle-fusing ATPase</fullName>
        <ecNumber evidence="4">3.6.4.6</ecNumber>
    </recommendedName>
</protein>
<dbReference type="Pfam" id="PF21964">
    <property type="entry name" value="NSF_ATPase_lid"/>
    <property type="match status" value="1"/>
</dbReference>
<comment type="similarity">
    <text evidence="1 4">Belongs to the AAA ATPase family.</text>
</comment>
<comment type="catalytic activity">
    <reaction evidence="4">
        <text>ATP + H2O = ADP + phosphate + H(+)</text>
        <dbReference type="Rhea" id="RHEA:13065"/>
        <dbReference type="ChEBI" id="CHEBI:15377"/>
        <dbReference type="ChEBI" id="CHEBI:15378"/>
        <dbReference type="ChEBI" id="CHEBI:30616"/>
        <dbReference type="ChEBI" id="CHEBI:43474"/>
        <dbReference type="ChEBI" id="CHEBI:456216"/>
        <dbReference type="EC" id="3.6.4.6"/>
    </reaction>
</comment>
<keyword evidence="4" id="KW-0653">Protein transport</keyword>
<name>A0A7J7KF39_BUGNE</name>
<dbReference type="Gene3D" id="3.40.50.300">
    <property type="entry name" value="P-loop containing nucleotide triphosphate hydrolases"/>
    <property type="match status" value="1"/>
</dbReference>
<keyword evidence="8" id="KW-1185">Reference proteome</keyword>
<dbReference type="GO" id="GO:0043001">
    <property type="term" value="P:Golgi to plasma membrane protein transport"/>
    <property type="evidence" value="ECO:0007669"/>
    <property type="project" value="TreeGrafter"/>
</dbReference>
<dbReference type="GO" id="GO:0006891">
    <property type="term" value="P:intra-Golgi vesicle-mediated transport"/>
    <property type="evidence" value="ECO:0007669"/>
    <property type="project" value="TreeGrafter"/>
</dbReference>
<dbReference type="FunFam" id="3.40.50.300:FF:000166">
    <property type="entry name" value="vesicle-fusing ATPase isoform X1"/>
    <property type="match status" value="1"/>
</dbReference>
<dbReference type="InterPro" id="IPR027417">
    <property type="entry name" value="P-loop_NTPase"/>
</dbReference>
<evidence type="ECO:0000256" key="1">
    <source>
        <dbReference type="ARBA" id="ARBA00006914"/>
    </source>
</evidence>
<evidence type="ECO:0000256" key="2">
    <source>
        <dbReference type="ARBA" id="ARBA00022741"/>
    </source>
</evidence>
<dbReference type="GO" id="GO:0016887">
    <property type="term" value="F:ATP hydrolysis activity"/>
    <property type="evidence" value="ECO:0007669"/>
    <property type="project" value="InterPro"/>
</dbReference>
<dbReference type="EC" id="3.6.4.6" evidence="4"/>
<keyword evidence="5" id="KW-1133">Transmembrane helix</keyword>
<dbReference type="PANTHER" id="PTHR23078">
    <property type="entry name" value="VESICULAR-FUSION PROTEIN NSF"/>
    <property type="match status" value="1"/>
</dbReference>
<keyword evidence="4" id="KW-0813">Transport</keyword>
<dbReference type="GO" id="GO:0046872">
    <property type="term" value="F:metal ion binding"/>
    <property type="evidence" value="ECO:0007669"/>
    <property type="project" value="UniProtKB-UniRule"/>
</dbReference>
<dbReference type="GO" id="GO:0005795">
    <property type="term" value="C:Golgi stack"/>
    <property type="evidence" value="ECO:0007669"/>
    <property type="project" value="TreeGrafter"/>
</dbReference>
<dbReference type="InterPro" id="IPR054419">
    <property type="entry name" value="NSF_ATPase_lid"/>
</dbReference>
<dbReference type="GO" id="GO:0005524">
    <property type="term" value="F:ATP binding"/>
    <property type="evidence" value="ECO:0007669"/>
    <property type="project" value="UniProtKB-UniRule"/>
</dbReference>
<keyword evidence="4" id="KW-0963">Cytoplasm</keyword>
<sequence>MVALQDIKPTFGSSGESLEHLMANGIQEWGEPVCKVLEYGQVLLRQARNCDTSPLVSVLIEGPSQSGKTALAAKIALDSQFPFIRVCPVIGFTEKGKCHTIKQGRKLMVIATTSQRKVLGQLQMLDAFSTVITASNLTSPDHMITALQQMDSFNSAHLAEIMKEIKCEERVNIGIKKLIALVGLAKQYEDSQVVKEFMALLRKGSHIRMFLLTFCLSARLLMYIVIYL</sequence>
<dbReference type="GO" id="GO:0035494">
    <property type="term" value="P:SNARE complex disassembly"/>
    <property type="evidence" value="ECO:0007669"/>
    <property type="project" value="InterPro"/>
</dbReference>
<comment type="subcellular location">
    <subcellularLocation>
        <location evidence="4">Cytoplasm</location>
    </subcellularLocation>
</comment>
<evidence type="ECO:0000256" key="3">
    <source>
        <dbReference type="ARBA" id="ARBA00022840"/>
    </source>
</evidence>
<dbReference type="SUPFAM" id="SSF52540">
    <property type="entry name" value="P-loop containing nucleoside triphosphate hydrolases"/>
    <property type="match status" value="1"/>
</dbReference>
<comment type="function">
    <text evidence="4">Required for vesicle-mediated transport. Catalyzes the fusion of transport vesicles within the Golgi cisternae. Is also required for transport from the endoplasmic reticulum to the Golgi stack. Seems to function as a fusion protein required for the delivery of cargo proteins to all compartments of the Golgi stack independent of vesicle origin.</text>
</comment>
<evidence type="ECO:0000259" key="6">
    <source>
        <dbReference type="Pfam" id="PF21964"/>
    </source>
</evidence>
<keyword evidence="5" id="KW-0472">Membrane</keyword>
<dbReference type="Gene3D" id="1.10.8.60">
    <property type="match status" value="1"/>
</dbReference>
<reference evidence="7" key="1">
    <citation type="submission" date="2020-06" db="EMBL/GenBank/DDBJ databases">
        <title>Draft genome of Bugula neritina, a colonial animal packing powerful symbionts and potential medicines.</title>
        <authorList>
            <person name="Rayko M."/>
        </authorList>
    </citation>
    <scope>NUCLEOTIDE SEQUENCE [LARGE SCALE GENOMIC DNA]</scope>
    <source>
        <strain evidence="7">Kwan_BN1</strain>
    </source>
</reference>
<evidence type="ECO:0000256" key="5">
    <source>
        <dbReference type="SAM" id="Phobius"/>
    </source>
</evidence>
<dbReference type="OrthoDB" id="9982946at2759"/>
<keyword evidence="3 4" id="KW-0067">ATP-binding</keyword>
<dbReference type="PANTHER" id="PTHR23078:SF3">
    <property type="entry name" value="VESICLE-FUSING ATPASE"/>
    <property type="match status" value="1"/>
</dbReference>
<gene>
    <name evidence="7" type="ORF">EB796_005204</name>
</gene>